<evidence type="ECO:0000313" key="4">
    <source>
        <dbReference type="EMBL" id="OGY22356.1"/>
    </source>
</evidence>
<feature type="domain" description="Glycosyltransferase subfamily 4-like N-terminal" evidence="3">
    <location>
        <begin position="50"/>
        <end position="185"/>
    </location>
</feature>
<evidence type="ECO:0000259" key="3">
    <source>
        <dbReference type="Pfam" id="PF13439"/>
    </source>
</evidence>
<dbReference type="CDD" id="cd03801">
    <property type="entry name" value="GT4_PimA-like"/>
    <property type="match status" value="1"/>
</dbReference>
<dbReference type="Gene3D" id="3.40.50.150">
    <property type="entry name" value="Vaccinia Virus protein VP39"/>
    <property type="match status" value="1"/>
</dbReference>
<dbReference type="SUPFAM" id="SSF53756">
    <property type="entry name" value="UDP-Glycosyltransferase/glycogen phosphorylase"/>
    <property type="match status" value="1"/>
</dbReference>
<dbReference type="Pfam" id="PF13439">
    <property type="entry name" value="Glyco_transf_4"/>
    <property type="match status" value="1"/>
</dbReference>
<dbReference type="STRING" id="1797593.A3A65_04335"/>
<feature type="domain" description="Glycosyl transferase family 1" evidence="1">
    <location>
        <begin position="202"/>
        <end position="360"/>
    </location>
</feature>
<dbReference type="InterPro" id="IPR028098">
    <property type="entry name" value="Glyco_trans_4-like_N"/>
</dbReference>
<dbReference type="Proteomes" id="UP000176723">
    <property type="component" value="Unassembled WGS sequence"/>
</dbReference>
<dbReference type="EMBL" id="MHCL01000003">
    <property type="protein sequence ID" value="OGY22356.1"/>
    <property type="molecule type" value="Genomic_DNA"/>
</dbReference>
<gene>
    <name evidence="4" type="ORF">A3A65_04335</name>
</gene>
<dbReference type="InterPro" id="IPR001296">
    <property type="entry name" value="Glyco_trans_1"/>
</dbReference>
<dbReference type="InterPro" id="IPR029063">
    <property type="entry name" value="SAM-dependent_MTases_sf"/>
</dbReference>
<dbReference type="PANTHER" id="PTHR45947">
    <property type="entry name" value="SULFOQUINOVOSYL TRANSFERASE SQD2"/>
    <property type="match status" value="1"/>
</dbReference>
<accession>A0A1G1W3V1</accession>
<dbReference type="CDD" id="cd02440">
    <property type="entry name" value="AdoMet_MTases"/>
    <property type="match status" value="1"/>
</dbReference>
<dbReference type="InterPro" id="IPR013216">
    <property type="entry name" value="Methyltransf_11"/>
</dbReference>
<reference evidence="4 5" key="1">
    <citation type="journal article" date="2016" name="Nat. Commun.">
        <title>Thousands of microbial genomes shed light on interconnected biogeochemical processes in an aquifer system.</title>
        <authorList>
            <person name="Anantharaman K."/>
            <person name="Brown C.T."/>
            <person name="Hug L.A."/>
            <person name="Sharon I."/>
            <person name="Castelle C.J."/>
            <person name="Probst A.J."/>
            <person name="Thomas B.C."/>
            <person name="Singh A."/>
            <person name="Wilkins M.J."/>
            <person name="Karaoz U."/>
            <person name="Brodie E.L."/>
            <person name="Williams K.H."/>
            <person name="Hubbard S.S."/>
            <person name="Banfield J.F."/>
        </authorList>
    </citation>
    <scope>NUCLEOTIDE SEQUENCE [LARGE SCALE GENOMIC DNA]</scope>
</reference>
<evidence type="ECO:0000313" key="5">
    <source>
        <dbReference type="Proteomes" id="UP000176723"/>
    </source>
</evidence>
<organism evidence="4 5">
    <name type="scientific">Candidatus Chisholmbacteria bacterium RIFCSPLOWO2_01_FULL_49_14</name>
    <dbReference type="NCBI Taxonomy" id="1797593"/>
    <lineage>
        <taxon>Bacteria</taxon>
        <taxon>Candidatus Chisholmiibacteriota</taxon>
    </lineage>
</organism>
<sequence>MQKSKHEEDTTGRPTENVLFISLDKNLLQPKSGDSQVRHLRYAQDLSHLAVIVLSTKRDGLKEKFARRNFIVRATNSLSRWTYITDALRIAHELNRWQKVDIVSAQDPFICALIALLLKAMWGVPVNIQVHNDYFQSEAWRNESFQNRMFFHIGKLTLNRAQSIRVVSERIDRSIRTFINPRIPIRKILVSPSTSYQTGKTAKKNIDIVSVGRLVDQKDFPTLIRAVANLKDKFPNIQIVVIGSGPRQNEIARQLKSRGLTKNVCLTGEYSRERVIRTLSRTKIYVSSSKYEGSSIALLEAMSMGLPVIATKVSGSEEIIRSGMNGFLIEPGDASTLAKHIRELLENELLRASIGSKAKKTANEIIRTNPHKKWTEFLIKTSNPDLPTNMKQANISHYDADSGELDKSRTDASKLVYYPKIVSWLKQYVRKDQTVMDIGGGSGVVLARLRSELGSLAVVGLDISMLMLKHRKTLGLRENIVGDMDELPFQSGSADTIVFIASLHHTLRIDKAIRESFRVLKSHGTLLLIEHNSFRYLFYPKRNSAIPAPRDPRECLINHRVVRKQLIENGFFIRHISLHRQLVTLVQIFIKDIPLPLYRVLTAMDEATGWIPGYKEFGSLMLIAARKR</sequence>
<dbReference type="SUPFAM" id="SSF53335">
    <property type="entry name" value="S-adenosyl-L-methionine-dependent methyltransferases"/>
    <property type="match status" value="1"/>
</dbReference>
<feature type="domain" description="Methyltransferase type 11" evidence="2">
    <location>
        <begin position="437"/>
        <end position="527"/>
    </location>
</feature>
<dbReference type="Gene3D" id="3.40.50.2000">
    <property type="entry name" value="Glycogen Phosphorylase B"/>
    <property type="match status" value="2"/>
</dbReference>
<proteinExistence type="predicted"/>
<name>A0A1G1W3V1_9BACT</name>
<dbReference type="GO" id="GO:0016757">
    <property type="term" value="F:glycosyltransferase activity"/>
    <property type="evidence" value="ECO:0007669"/>
    <property type="project" value="InterPro"/>
</dbReference>
<evidence type="ECO:0008006" key="6">
    <source>
        <dbReference type="Google" id="ProtNLM"/>
    </source>
</evidence>
<evidence type="ECO:0000259" key="2">
    <source>
        <dbReference type="Pfam" id="PF08241"/>
    </source>
</evidence>
<comment type="caution">
    <text evidence="4">The sequence shown here is derived from an EMBL/GenBank/DDBJ whole genome shotgun (WGS) entry which is preliminary data.</text>
</comment>
<dbReference type="Pfam" id="PF08241">
    <property type="entry name" value="Methyltransf_11"/>
    <property type="match status" value="1"/>
</dbReference>
<dbReference type="AlphaFoldDB" id="A0A1G1W3V1"/>
<protein>
    <recommendedName>
        <fullName evidence="6">Glycosyl transferase family 1 domain-containing protein</fullName>
    </recommendedName>
</protein>
<dbReference type="Pfam" id="PF00534">
    <property type="entry name" value="Glycos_transf_1"/>
    <property type="match status" value="1"/>
</dbReference>
<dbReference type="GO" id="GO:0008757">
    <property type="term" value="F:S-adenosylmethionine-dependent methyltransferase activity"/>
    <property type="evidence" value="ECO:0007669"/>
    <property type="project" value="InterPro"/>
</dbReference>
<dbReference type="InterPro" id="IPR050194">
    <property type="entry name" value="Glycosyltransferase_grp1"/>
</dbReference>
<evidence type="ECO:0000259" key="1">
    <source>
        <dbReference type="Pfam" id="PF00534"/>
    </source>
</evidence>
<dbReference type="PANTHER" id="PTHR45947:SF3">
    <property type="entry name" value="SULFOQUINOVOSYL TRANSFERASE SQD2"/>
    <property type="match status" value="1"/>
</dbReference>